<dbReference type="RefSeq" id="WP_386722452.1">
    <property type="nucleotide sequence ID" value="NZ_JBHRSZ010000007.1"/>
</dbReference>
<sequence length="403" mass="45447">MNSPAGTQSTPYFDALNALLKAQGQGVPHLVIDLEQLDQNILALQDSWPSNTNLRLVVKSLPSIDLLHYLSSSLRCQHFMTFHLPFLLAMVQAFPDSDLLLGKPLPVRAVNQFYQHLESLDSDFDSKQQLSWLIDTPQRLSQYLAVAQKHQQQMGIAIELDIGLHRGGVSSTTELDVLLTQIRNHPKFLRLTGFMGYDAHVGKLPKFIETQQTSYQKSQDKYQAFIDYTRTYFSELTPETLLLNGAGSPTIELHKQASLCNDLSIGSALVKPSHFDLPLLKKYHAASYICSPVLKQWPGMKLPGPEWLSRLIQQFQPGMQQTFFIYGGGWKADLVDDQLKENALYGASANQAIVNGSHSVRLQPDDHIFWRPQESEAVFLQFGRILAIRGDKIEAQWPVLQNH</sequence>
<keyword evidence="3" id="KW-1185">Reference proteome</keyword>
<protein>
    <submittedName>
        <fullName evidence="2">Alanine racemase</fullName>
        <ecNumber evidence="2">5.1.1.1</ecNumber>
    </submittedName>
</protein>
<dbReference type="PANTHER" id="PTHR28004:SF2">
    <property type="entry name" value="D-SERINE DEHYDRATASE"/>
    <property type="match status" value="1"/>
</dbReference>
<organism evidence="2 3">
    <name type="scientific">Litoribrevibacter euphylliae</name>
    <dbReference type="NCBI Taxonomy" id="1834034"/>
    <lineage>
        <taxon>Bacteria</taxon>
        <taxon>Pseudomonadati</taxon>
        <taxon>Pseudomonadota</taxon>
        <taxon>Gammaproteobacteria</taxon>
        <taxon>Oceanospirillales</taxon>
        <taxon>Oceanospirillaceae</taxon>
        <taxon>Litoribrevibacter</taxon>
    </lineage>
</organism>
<evidence type="ECO:0000259" key="1">
    <source>
        <dbReference type="Pfam" id="PF01168"/>
    </source>
</evidence>
<dbReference type="Gene3D" id="3.20.20.10">
    <property type="entry name" value="Alanine racemase"/>
    <property type="match status" value="1"/>
</dbReference>
<dbReference type="Proteomes" id="UP001595476">
    <property type="component" value="Unassembled WGS sequence"/>
</dbReference>
<evidence type="ECO:0000313" key="3">
    <source>
        <dbReference type="Proteomes" id="UP001595476"/>
    </source>
</evidence>
<dbReference type="InterPro" id="IPR001608">
    <property type="entry name" value="Ala_racemase_N"/>
</dbReference>
<dbReference type="InterPro" id="IPR051466">
    <property type="entry name" value="D-amino_acid_metab_enzyme"/>
</dbReference>
<dbReference type="EC" id="5.1.1.1" evidence="2"/>
<dbReference type="GO" id="GO:0008784">
    <property type="term" value="F:alanine racemase activity"/>
    <property type="evidence" value="ECO:0007669"/>
    <property type="project" value="UniProtKB-EC"/>
</dbReference>
<dbReference type="SUPFAM" id="SSF51419">
    <property type="entry name" value="PLP-binding barrel"/>
    <property type="match status" value="1"/>
</dbReference>
<dbReference type="Pfam" id="PF01168">
    <property type="entry name" value="Ala_racemase_N"/>
    <property type="match status" value="1"/>
</dbReference>
<dbReference type="InterPro" id="IPR029066">
    <property type="entry name" value="PLP-binding_barrel"/>
</dbReference>
<name>A0ABV7HF75_9GAMM</name>
<gene>
    <name evidence="2" type="ORF">ACFOEK_15915</name>
</gene>
<evidence type="ECO:0000313" key="2">
    <source>
        <dbReference type="EMBL" id="MFC3152522.1"/>
    </source>
</evidence>
<dbReference type="PANTHER" id="PTHR28004">
    <property type="entry name" value="ZGC:162816-RELATED"/>
    <property type="match status" value="1"/>
</dbReference>
<proteinExistence type="predicted"/>
<keyword evidence="2" id="KW-0413">Isomerase</keyword>
<reference evidence="3" key="1">
    <citation type="journal article" date="2019" name="Int. J. Syst. Evol. Microbiol.">
        <title>The Global Catalogue of Microorganisms (GCM) 10K type strain sequencing project: providing services to taxonomists for standard genome sequencing and annotation.</title>
        <authorList>
            <consortium name="The Broad Institute Genomics Platform"/>
            <consortium name="The Broad Institute Genome Sequencing Center for Infectious Disease"/>
            <person name="Wu L."/>
            <person name="Ma J."/>
        </authorList>
    </citation>
    <scope>NUCLEOTIDE SEQUENCE [LARGE SCALE GENOMIC DNA]</scope>
    <source>
        <strain evidence="3">KCTC 52438</strain>
    </source>
</reference>
<comment type="caution">
    <text evidence="2">The sequence shown here is derived from an EMBL/GenBank/DDBJ whole genome shotgun (WGS) entry which is preliminary data.</text>
</comment>
<dbReference type="EMBL" id="JBHRSZ010000007">
    <property type="protein sequence ID" value="MFC3152522.1"/>
    <property type="molecule type" value="Genomic_DNA"/>
</dbReference>
<feature type="domain" description="Alanine racemase N-terminal" evidence="1">
    <location>
        <begin position="32"/>
        <end position="270"/>
    </location>
</feature>
<accession>A0ABV7HF75</accession>